<accession>A0A7W9PRE7</accession>
<dbReference type="RefSeq" id="WP_184963210.1">
    <property type="nucleotide sequence ID" value="NZ_JAINVI010000001.1"/>
</dbReference>
<dbReference type="AlphaFoldDB" id="A0A7W9PRE7"/>
<proteinExistence type="predicted"/>
<name>A0A7W9PRE7_9ACTN</name>
<gene>
    <name evidence="2" type="ORF">FHS34_001921</name>
</gene>
<feature type="signal peptide" evidence="1">
    <location>
        <begin position="1"/>
        <end position="19"/>
    </location>
</feature>
<evidence type="ECO:0000313" key="3">
    <source>
        <dbReference type="Proteomes" id="UP000585836"/>
    </source>
</evidence>
<dbReference type="Proteomes" id="UP000585836">
    <property type="component" value="Unassembled WGS sequence"/>
</dbReference>
<feature type="chain" id="PRO_5039005635" evidence="1">
    <location>
        <begin position="20"/>
        <end position="160"/>
    </location>
</feature>
<evidence type="ECO:0000313" key="2">
    <source>
        <dbReference type="EMBL" id="MBB5926465.1"/>
    </source>
</evidence>
<keyword evidence="1" id="KW-0732">Signal</keyword>
<keyword evidence="3" id="KW-1185">Reference proteome</keyword>
<protein>
    <submittedName>
        <fullName evidence="2">Uncharacterized protein</fullName>
    </submittedName>
</protein>
<dbReference type="EMBL" id="JACHJK010000003">
    <property type="protein sequence ID" value="MBB5926465.1"/>
    <property type="molecule type" value="Genomic_DNA"/>
</dbReference>
<evidence type="ECO:0000256" key="1">
    <source>
        <dbReference type="SAM" id="SignalP"/>
    </source>
</evidence>
<organism evidence="2 3">
    <name type="scientific">Streptomyces echinatus</name>
    <dbReference type="NCBI Taxonomy" id="67293"/>
    <lineage>
        <taxon>Bacteria</taxon>
        <taxon>Bacillati</taxon>
        <taxon>Actinomycetota</taxon>
        <taxon>Actinomycetes</taxon>
        <taxon>Kitasatosporales</taxon>
        <taxon>Streptomycetaceae</taxon>
        <taxon>Streptomyces</taxon>
    </lineage>
</organism>
<comment type="caution">
    <text evidence="2">The sequence shown here is derived from an EMBL/GenBank/DDBJ whole genome shotgun (WGS) entry which is preliminary data.</text>
</comment>
<sequence>MRPLNAQATASRRVRPALAAVLGAVAGAAITGTVWWATSASDADVPSGPAFTAIGKVTVFGSWVNGQDGEGCVGTDDLVDLRGGTAVTVSDLDGHELAQGTLADGIAGEVVGDSCTWPLSVGGVPGGATQYRVQIGDRDSVIKVREQLQAGIKVSYGVQQ</sequence>
<reference evidence="2 3" key="1">
    <citation type="submission" date="2020-08" db="EMBL/GenBank/DDBJ databases">
        <title>Genomic Encyclopedia of Type Strains, Phase III (KMG-III): the genomes of soil and plant-associated and newly described type strains.</title>
        <authorList>
            <person name="Whitman W."/>
        </authorList>
    </citation>
    <scope>NUCLEOTIDE SEQUENCE [LARGE SCALE GENOMIC DNA]</scope>
    <source>
        <strain evidence="2 3">CECT 3313</strain>
    </source>
</reference>